<protein>
    <submittedName>
        <fullName evidence="2">Uncharacterized protein</fullName>
    </submittedName>
</protein>
<keyword evidence="3" id="KW-1185">Reference proteome</keyword>
<organism evidence="2 3">
    <name type="scientific">Brevibacillus laterosporus</name>
    <name type="common">Bacillus laterosporus</name>
    <dbReference type="NCBI Taxonomy" id="1465"/>
    <lineage>
        <taxon>Bacteria</taxon>
        <taxon>Bacillati</taxon>
        <taxon>Bacillota</taxon>
        <taxon>Bacilli</taxon>
        <taxon>Bacillales</taxon>
        <taxon>Paenibacillaceae</taxon>
        <taxon>Brevibacillus</taxon>
    </lineage>
</organism>
<gene>
    <name evidence="2" type="ORF">EEL30_06345</name>
</gene>
<feature type="transmembrane region" description="Helical" evidence="1">
    <location>
        <begin position="61"/>
        <end position="80"/>
    </location>
</feature>
<feature type="transmembrane region" description="Helical" evidence="1">
    <location>
        <begin position="87"/>
        <end position="109"/>
    </location>
</feature>
<feature type="transmembrane region" description="Helical" evidence="1">
    <location>
        <begin position="6"/>
        <end position="24"/>
    </location>
</feature>
<name>A0A518V4V2_BRELA</name>
<feature type="transmembrane region" description="Helical" evidence="1">
    <location>
        <begin position="36"/>
        <end position="55"/>
    </location>
</feature>
<feature type="transmembrane region" description="Helical" evidence="1">
    <location>
        <begin position="121"/>
        <end position="142"/>
    </location>
</feature>
<feature type="transmembrane region" description="Helical" evidence="1">
    <location>
        <begin position="169"/>
        <end position="190"/>
    </location>
</feature>
<keyword evidence="1" id="KW-1133">Transmembrane helix</keyword>
<keyword evidence="1" id="KW-0812">Transmembrane</keyword>
<dbReference type="EMBL" id="CP033464">
    <property type="protein sequence ID" value="QDX92019.1"/>
    <property type="molecule type" value="Genomic_DNA"/>
</dbReference>
<evidence type="ECO:0000256" key="1">
    <source>
        <dbReference type="SAM" id="Phobius"/>
    </source>
</evidence>
<sequence length="222" mass="25717">MDTFMYITLGSIDILAILVLAFKVFRFPLAWKKEFLIISITASLISYLNRVVLDIPSVDSWLQYTIIILFFRYMLTVKLFDSIVIATVGYLGFNIVQYSTYVVMLWTGVVSFADGQALTNLGTYLIQVATHLFVFLIAWLIYRYNHGFSFIMVPPHDVHIKTKMTPLKFLIITMVFLSSTTILFVTNWMISFNGNPTWLVPVFIIYLIILFKLLEKKEMTND</sequence>
<dbReference type="AlphaFoldDB" id="A0A518V4V2"/>
<accession>A0A518V4V2</accession>
<evidence type="ECO:0000313" key="3">
    <source>
        <dbReference type="Proteomes" id="UP000319432"/>
    </source>
</evidence>
<reference evidence="2 3" key="1">
    <citation type="submission" date="2018-11" db="EMBL/GenBank/DDBJ databases">
        <title>Phylogenetic determinants of toxin gene distribution in genomes of Brevibacillus laterosporus.</title>
        <authorList>
            <person name="Glare T.R."/>
            <person name="Durrant A."/>
            <person name="Berry C."/>
            <person name="Palma L."/>
            <person name="Ormskirk M."/>
            <person name="Cox M.O."/>
        </authorList>
    </citation>
    <scope>NUCLEOTIDE SEQUENCE [LARGE SCALE GENOMIC DNA]</scope>
    <source>
        <strain evidence="2 3">1821L</strain>
    </source>
</reference>
<proteinExistence type="predicted"/>
<feature type="transmembrane region" description="Helical" evidence="1">
    <location>
        <begin position="196"/>
        <end position="214"/>
    </location>
</feature>
<evidence type="ECO:0000313" key="2">
    <source>
        <dbReference type="EMBL" id="QDX92019.1"/>
    </source>
</evidence>
<dbReference type="Proteomes" id="UP000319432">
    <property type="component" value="Chromosome"/>
</dbReference>
<keyword evidence="1" id="KW-0472">Membrane</keyword>